<name>A0A1M4WCP4_9BACT</name>
<dbReference type="InterPro" id="IPR003593">
    <property type="entry name" value="AAA+_ATPase"/>
</dbReference>
<dbReference type="Pfam" id="PF05970">
    <property type="entry name" value="PIF1"/>
    <property type="match status" value="1"/>
</dbReference>
<dbReference type="Gene3D" id="1.10.10.1390">
    <property type="entry name" value="ATP-dependent DNA helicase RecQ"/>
    <property type="match status" value="1"/>
</dbReference>
<keyword evidence="2" id="KW-0347">Helicase</keyword>
<keyword evidence="2" id="KW-0067">ATP-binding</keyword>
<dbReference type="InterPro" id="IPR051055">
    <property type="entry name" value="PIF1_helicase"/>
</dbReference>
<dbReference type="InterPro" id="IPR029491">
    <property type="entry name" value="Helicase_HTH"/>
</dbReference>
<dbReference type="PROSITE" id="PS50967">
    <property type="entry name" value="HRDC"/>
    <property type="match status" value="1"/>
</dbReference>
<dbReference type="Gene3D" id="2.30.30.940">
    <property type="match status" value="1"/>
</dbReference>
<dbReference type="InterPro" id="IPR002121">
    <property type="entry name" value="HRDC_dom"/>
</dbReference>
<dbReference type="GO" id="GO:0006281">
    <property type="term" value="P:DNA repair"/>
    <property type="evidence" value="ECO:0007669"/>
    <property type="project" value="InterPro"/>
</dbReference>
<gene>
    <name evidence="2" type="ORF">SAMN05444274_102402</name>
</gene>
<evidence type="ECO:0000259" key="1">
    <source>
        <dbReference type="PROSITE" id="PS50967"/>
    </source>
</evidence>
<organism evidence="2 3">
    <name type="scientific">Mariniphaga anaerophila</name>
    <dbReference type="NCBI Taxonomy" id="1484053"/>
    <lineage>
        <taxon>Bacteria</taxon>
        <taxon>Pseudomonadati</taxon>
        <taxon>Bacteroidota</taxon>
        <taxon>Bacteroidia</taxon>
        <taxon>Marinilabiliales</taxon>
        <taxon>Prolixibacteraceae</taxon>
        <taxon>Mariniphaga</taxon>
    </lineage>
</organism>
<dbReference type="SUPFAM" id="SSF47819">
    <property type="entry name" value="HRDC-like"/>
    <property type="match status" value="1"/>
</dbReference>
<proteinExistence type="predicted"/>
<dbReference type="STRING" id="1484053.SAMN05444274_102402"/>
<dbReference type="EMBL" id="FQUM01000002">
    <property type="protein sequence ID" value="SHE78945.1"/>
    <property type="molecule type" value="Genomic_DNA"/>
</dbReference>
<dbReference type="Pfam" id="PF14493">
    <property type="entry name" value="HTH_40"/>
    <property type="match status" value="1"/>
</dbReference>
<reference evidence="2 3" key="1">
    <citation type="submission" date="2016-11" db="EMBL/GenBank/DDBJ databases">
        <authorList>
            <person name="Jaros S."/>
            <person name="Januszkiewicz K."/>
            <person name="Wedrychowicz H."/>
        </authorList>
    </citation>
    <scope>NUCLEOTIDE SEQUENCE [LARGE SCALE GENOMIC DNA]</scope>
    <source>
        <strain evidence="2 3">DSM 26910</strain>
    </source>
</reference>
<dbReference type="SMART" id="SM00341">
    <property type="entry name" value="HRDC"/>
    <property type="match status" value="1"/>
</dbReference>
<sequence>MRFFPDFHKFVIQNNPTFVVMHFENNPQLKLAFEFINYTNQNLFLTGKAGTGKTTFLKNLRKVSPKRMIVVAPTGVAAINAGGVTIHSFFQLPFGPQIPQNAVKTDFFSSTSGTEKTGRINRFSRNKINLIRSMDLLVIDEISMVRSDVLDAIDATLRRFKNRYLPFGGVQLLMIGDLQQLAPVIKEEDWNILGKYYETGYFFSSHALKKSDFVGIELEHIYRQSEQEFIDLLNKVRNNEMDSDDLQLLNNQYQPGFSPSDEEGYIALTTHNYQAKRINDEHLKSLSTKAHRFKCRVEGDFPDYSYPADEILEIKTGAQVMFLKNDTSIEKRYYNGKIGKVIQIEENQIEVLCPDETEPIIVEADVWENTRYNLNEKTGEIVEDVVGRFFQHPLKLAWAITIHKSQGLTFEKAIIDAKQSFAHGQVYVALSRCKSLNGLVLSTPLNPESVINDKTVTSFTHRVEQNQPNDEVLEKHRKEYELLLINELFDFKPLTRTIGYLLRIWEENQTSLMGNLQTELKNLLLPVQQEMIDIAEKFRPQTKKLVSEFGFADKNHPLQERLQKASAYFLDKLQNLLETPIEQSGFETDNRAVRKRIADLLGQIETEIKVKRAGLELASNEFSVGGYLEARALASIEKPATKARKQAAALNISHPAFYNQLLEWREKKSQETGMEESQILRQKVMLEIAESLPSTAAELKKVKGMGGKKMEQFGQDILALILDFRQKKGMDIPLNAKEEVEIAGLNTKEITLALFKKGLKPNEIAQKRNFAISTVEGHLSHFVSRGELDIFELIDRDRYETIARCLQEKQENENSADVKNKLGNEYSYSEIRLVMADFYK</sequence>
<feature type="domain" description="HRDC" evidence="1">
    <location>
        <begin position="651"/>
        <end position="731"/>
    </location>
</feature>
<dbReference type="PANTHER" id="PTHR47642:SF5">
    <property type="entry name" value="ATP-DEPENDENT DNA HELICASE"/>
    <property type="match status" value="1"/>
</dbReference>
<accession>A0A1M4WCP4</accession>
<dbReference type="InterPro" id="IPR010285">
    <property type="entry name" value="DNA_helicase_pif1-like_DEAD"/>
</dbReference>
<dbReference type="Gene3D" id="3.40.50.300">
    <property type="entry name" value="P-loop containing nucleotide triphosphate hydrolases"/>
    <property type="match status" value="2"/>
</dbReference>
<protein>
    <submittedName>
        <fullName evidence="2">Helicase</fullName>
    </submittedName>
</protein>
<dbReference type="GO" id="GO:0000723">
    <property type="term" value="P:telomere maintenance"/>
    <property type="evidence" value="ECO:0007669"/>
    <property type="project" value="InterPro"/>
</dbReference>
<keyword evidence="2" id="KW-0547">Nucleotide-binding</keyword>
<dbReference type="GO" id="GO:0003676">
    <property type="term" value="F:nucleic acid binding"/>
    <property type="evidence" value="ECO:0007669"/>
    <property type="project" value="InterPro"/>
</dbReference>
<dbReference type="Pfam" id="PF00570">
    <property type="entry name" value="HRDC"/>
    <property type="match status" value="1"/>
</dbReference>
<dbReference type="InterPro" id="IPR010997">
    <property type="entry name" value="HRDC-like_sf"/>
</dbReference>
<keyword evidence="3" id="KW-1185">Reference proteome</keyword>
<dbReference type="AlphaFoldDB" id="A0A1M4WCP4"/>
<dbReference type="InterPro" id="IPR027417">
    <property type="entry name" value="P-loop_NTPase"/>
</dbReference>
<dbReference type="SMART" id="SM00382">
    <property type="entry name" value="AAA"/>
    <property type="match status" value="1"/>
</dbReference>
<dbReference type="FunFam" id="3.40.50.300:FF:001498">
    <property type="entry name" value="ATP-dependent DNA helicase"/>
    <property type="match status" value="1"/>
</dbReference>
<evidence type="ECO:0000313" key="3">
    <source>
        <dbReference type="Proteomes" id="UP000184164"/>
    </source>
</evidence>
<dbReference type="InterPro" id="IPR044876">
    <property type="entry name" value="HRDC_dom_sf"/>
</dbReference>
<dbReference type="SUPFAM" id="SSF52540">
    <property type="entry name" value="P-loop containing nucleoside triphosphate hydrolases"/>
    <property type="match status" value="2"/>
</dbReference>
<dbReference type="CDD" id="cd18809">
    <property type="entry name" value="SF1_C_RecD"/>
    <property type="match status" value="1"/>
</dbReference>
<dbReference type="Gene3D" id="1.10.150.80">
    <property type="entry name" value="HRDC domain"/>
    <property type="match status" value="1"/>
</dbReference>
<dbReference type="GO" id="GO:0003678">
    <property type="term" value="F:DNA helicase activity"/>
    <property type="evidence" value="ECO:0007669"/>
    <property type="project" value="InterPro"/>
</dbReference>
<dbReference type="GO" id="GO:0000166">
    <property type="term" value="F:nucleotide binding"/>
    <property type="evidence" value="ECO:0007669"/>
    <property type="project" value="InterPro"/>
</dbReference>
<dbReference type="Proteomes" id="UP000184164">
    <property type="component" value="Unassembled WGS sequence"/>
</dbReference>
<dbReference type="PANTHER" id="PTHR47642">
    <property type="entry name" value="ATP-DEPENDENT DNA HELICASE"/>
    <property type="match status" value="1"/>
</dbReference>
<evidence type="ECO:0000313" key="2">
    <source>
        <dbReference type="EMBL" id="SHE78945.1"/>
    </source>
</evidence>
<keyword evidence="2" id="KW-0378">Hydrolase</keyword>